<dbReference type="InterPro" id="IPR046335">
    <property type="entry name" value="LacI/GalR-like_sensor"/>
</dbReference>
<evidence type="ECO:0000256" key="4">
    <source>
        <dbReference type="ARBA" id="ARBA00023163"/>
    </source>
</evidence>
<dbReference type="PROSITE" id="PS51000">
    <property type="entry name" value="HTH_DEOR_2"/>
    <property type="match status" value="1"/>
</dbReference>
<dbReference type="PANTHER" id="PTHR30146">
    <property type="entry name" value="LACI-RELATED TRANSCRIPTIONAL REPRESSOR"/>
    <property type="match status" value="1"/>
</dbReference>
<sequence>MRLLRLRGAVRLADVMVRIGCSESTARRDLAVLESLGELRRVHGGATTVEDRQSRGPVLDELRTVALGLRTNRGHRFGSTGTVGLLIPQRGYYWAAVLDGAQRAAELTGLRLVLGEAPDPQTDEAVRLRSLLHLEVDALLVAPNLHRLGDTRVLEALQGVDVPVVLLERRVPEAFATRDVDSVTSDHSHGGRLAGRHLLDRGHRRIAFLGWPVSPTYEPVLTGLRTAIDDAGATVVEHPLRWLGRIDHQDHRGQVVEALAALRAQRVTAVLCQPDEAALYLLDAARARGVRIPQDLAVISYDDELSGAATPPLTAVAPAKQDIGFSAIMLCLRRIARLGPPPHATQQVMLLPDLVIRESG</sequence>
<dbReference type="AlphaFoldDB" id="A0A1H1UCP3"/>
<dbReference type="SUPFAM" id="SSF53822">
    <property type="entry name" value="Periplasmic binding protein-like I"/>
    <property type="match status" value="1"/>
</dbReference>
<evidence type="ECO:0000256" key="3">
    <source>
        <dbReference type="ARBA" id="ARBA00023125"/>
    </source>
</evidence>
<reference evidence="6 7" key="1">
    <citation type="submission" date="2016-10" db="EMBL/GenBank/DDBJ databases">
        <authorList>
            <person name="de Groot N.N."/>
        </authorList>
    </citation>
    <scope>NUCLEOTIDE SEQUENCE [LARGE SCALE GENOMIC DNA]</scope>
    <source>
        <strain evidence="6 7">DSM 21800</strain>
    </source>
</reference>
<dbReference type="SMART" id="SM00420">
    <property type="entry name" value="HTH_DEOR"/>
    <property type="match status" value="1"/>
</dbReference>
<dbReference type="Pfam" id="PF13377">
    <property type="entry name" value="Peripla_BP_3"/>
    <property type="match status" value="1"/>
</dbReference>
<dbReference type="SUPFAM" id="SSF46785">
    <property type="entry name" value="Winged helix' DNA-binding domain"/>
    <property type="match status" value="1"/>
</dbReference>
<keyword evidence="1" id="KW-0678">Repressor</keyword>
<dbReference type="Pfam" id="PF08220">
    <property type="entry name" value="HTH_DeoR"/>
    <property type="match status" value="1"/>
</dbReference>
<dbReference type="Gene3D" id="3.40.50.2300">
    <property type="match status" value="2"/>
</dbReference>
<dbReference type="Proteomes" id="UP000199103">
    <property type="component" value="Chromosome I"/>
</dbReference>
<protein>
    <submittedName>
        <fullName evidence="6">DNA-binding transcriptional regulator, LacI/PurR family</fullName>
    </submittedName>
</protein>
<evidence type="ECO:0000259" key="5">
    <source>
        <dbReference type="PROSITE" id="PS51000"/>
    </source>
</evidence>
<accession>A0A1H1UCP3</accession>
<proteinExistence type="predicted"/>
<dbReference type="GO" id="GO:0000976">
    <property type="term" value="F:transcription cis-regulatory region binding"/>
    <property type="evidence" value="ECO:0007669"/>
    <property type="project" value="TreeGrafter"/>
</dbReference>
<keyword evidence="2" id="KW-0805">Transcription regulation</keyword>
<dbReference type="CDD" id="cd06267">
    <property type="entry name" value="PBP1_LacI_sugar_binding-like"/>
    <property type="match status" value="1"/>
</dbReference>
<dbReference type="InterPro" id="IPR036390">
    <property type="entry name" value="WH_DNA-bd_sf"/>
</dbReference>
<feature type="domain" description="HTH deoR-type" evidence="5">
    <location>
        <begin position="1"/>
        <end position="48"/>
    </location>
</feature>
<keyword evidence="3 6" id="KW-0238">DNA-binding</keyword>
<dbReference type="STRING" id="630515.SAMN04489812_2731"/>
<keyword evidence="4" id="KW-0804">Transcription</keyword>
<dbReference type="GO" id="GO:0003700">
    <property type="term" value="F:DNA-binding transcription factor activity"/>
    <property type="evidence" value="ECO:0007669"/>
    <property type="project" value="InterPro"/>
</dbReference>
<evidence type="ECO:0000313" key="6">
    <source>
        <dbReference type="EMBL" id="SDS70237.1"/>
    </source>
</evidence>
<gene>
    <name evidence="6" type="ORF">SAMN04489812_2731</name>
</gene>
<evidence type="ECO:0000256" key="1">
    <source>
        <dbReference type="ARBA" id="ARBA00022491"/>
    </source>
</evidence>
<dbReference type="InterPro" id="IPR001034">
    <property type="entry name" value="DeoR_HTH"/>
</dbReference>
<keyword evidence="7" id="KW-1185">Reference proteome</keyword>
<organism evidence="6 7">
    <name type="scientific">Microlunatus soli</name>
    <dbReference type="NCBI Taxonomy" id="630515"/>
    <lineage>
        <taxon>Bacteria</taxon>
        <taxon>Bacillati</taxon>
        <taxon>Actinomycetota</taxon>
        <taxon>Actinomycetes</taxon>
        <taxon>Propionibacteriales</taxon>
        <taxon>Propionibacteriaceae</taxon>
        <taxon>Microlunatus</taxon>
    </lineage>
</organism>
<evidence type="ECO:0000256" key="2">
    <source>
        <dbReference type="ARBA" id="ARBA00023015"/>
    </source>
</evidence>
<evidence type="ECO:0000313" key="7">
    <source>
        <dbReference type="Proteomes" id="UP000199103"/>
    </source>
</evidence>
<dbReference type="EMBL" id="LT629772">
    <property type="protein sequence ID" value="SDS70237.1"/>
    <property type="molecule type" value="Genomic_DNA"/>
</dbReference>
<dbReference type="PANTHER" id="PTHR30146:SF148">
    <property type="entry name" value="HTH-TYPE TRANSCRIPTIONAL REPRESSOR PURR-RELATED"/>
    <property type="match status" value="1"/>
</dbReference>
<dbReference type="PRINTS" id="PR00037">
    <property type="entry name" value="HTHLACR"/>
</dbReference>
<dbReference type="InterPro" id="IPR028082">
    <property type="entry name" value="Peripla_BP_I"/>
</dbReference>
<name>A0A1H1UCP3_9ACTN</name>